<feature type="domain" description="Protein kinase" evidence="9">
    <location>
        <begin position="606"/>
        <end position="903"/>
    </location>
</feature>
<keyword evidence="10" id="KW-1185">Reference proteome</keyword>
<dbReference type="SMART" id="SM00220">
    <property type="entry name" value="S_TKc"/>
    <property type="match status" value="1"/>
</dbReference>
<evidence type="ECO:0000256" key="4">
    <source>
        <dbReference type="ARBA" id="ARBA00022838"/>
    </source>
</evidence>
<evidence type="ECO:0000313" key="11">
    <source>
        <dbReference type="WBParaSite" id="Gr19_v10_g15573.t1"/>
    </source>
</evidence>
<keyword evidence="3 7" id="KW-0547">Nucleotide-binding</keyword>
<dbReference type="InterPro" id="IPR011009">
    <property type="entry name" value="Kinase-like_dom_sf"/>
</dbReference>
<feature type="region of interest" description="Disordered" evidence="8">
    <location>
        <begin position="254"/>
        <end position="304"/>
    </location>
</feature>
<keyword evidence="6" id="KW-0137">Centromere</keyword>
<evidence type="ECO:0000256" key="5">
    <source>
        <dbReference type="ARBA" id="ARBA00022840"/>
    </source>
</evidence>
<feature type="compositionally biased region" description="Low complexity" evidence="8">
    <location>
        <begin position="269"/>
        <end position="278"/>
    </location>
</feature>
<dbReference type="GO" id="GO:0005524">
    <property type="term" value="F:ATP binding"/>
    <property type="evidence" value="ECO:0007669"/>
    <property type="project" value="UniProtKB-UniRule"/>
</dbReference>
<dbReference type="GO" id="GO:0032991">
    <property type="term" value="C:protein-containing complex"/>
    <property type="evidence" value="ECO:0007669"/>
    <property type="project" value="UniProtKB-ARBA"/>
</dbReference>
<evidence type="ECO:0000256" key="8">
    <source>
        <dbReference type="SAM" id="MobiDB-lite"/>
    </source>
</evidence>
<keyword evidence="4" id="KW-0995">Kinetochore</keyword>
<organism evidence="10 11">
    <name type="scientific">Globodera rostochiensis</name>
    <name type="common">Golden nematode worm</name>
    <name type="synonym">Heterodera rostochiensis</name>
    <dbReference type="NCBI Taxonomy" id="31243"/>
    <lineage>
        <taxon>Eukaryota</taxon>
        <taxon>Metazoa</taxon>
        <taxon>Ecdysozoa</taxon>
        <taxon>Nematoda</taxon>
        <taxon>Chromadorea</taxon>
        <taxon>Rhabditida</taxon>
        <taxon>Tylenchina</taxon>
        <taxon>Tylenchomorpha</taxon>
        <taxon>Tylenchoidea</taxon>
        <taxon>Heteroderidae</taxon>
        <taxon>Heteroderinae</taxon>
        <taxon>Globodera</taxon>
    </lineage>
</organism>
<dbReference type="InterPro" id="IPR008271">
    <property type="entry name" value="Ser/Thr_kinase_AS"/>
</dbReference>
<feature type="compositionally biased region" description="Basic and acidic residues" evidence="8">
    <location>
        <begin position="286"/>
        <end position="304"/>
    </location>
</feature>
<sequence length="903" mass="103139">MFKNNFRYPKQQQQLLDEQCKYLFRMANEMKDDEQRFNFVHGHICAVEEGMREGEQKKKVVKSMASWALKEFNAKDGYKMDVRMLDFWKFLGKYSDELKMEGVMENVHRLGHFKTQPAFYLLWAEHWASLGNRRNFDRTVTMCENNCSIDPFECKELFKPLVCKYFGEPSEETSNTMALIKVLAERPDDMRRTLTMFPDRTTINLRTRNIVEEQTTKQKSLEQQQPLVTSQEEFSIFQDPTTLVALTEVAKQQQKNSENPAAAKQMRGAAASTSTAATQPKSAVISDERAESEREKPPSSREDFSVYREPTITRQIEPSKQKEVAVVQPSFMSVEDDVQLLGHVTGKEPQPLQSMLCGDVDDITLSGAHGKFAPNVFTSTPRRSVAFCAFDPLLMEMDDDDGLIMEPPTPSRNDRIGELFAPVSDVGGSKLQRRLSLAGDFPTHSEKLSTNQIVGPRKSGNDILKAMPPLKIASTIAEETEEEEKENSFVSPYRKKQRQALTSPCPASNAPHIQPEPMPQQLPQNNAAQSSEVLAQPPETHFNPDGTHLGTVIEKIKTGTENPWDEEKRKRVLRAAHVMVECHDFLYEKCPRIEVNRATDLGGESFYVEKLLGQGGFARVYKAISRENCQAYAIKYEAPACPWEVYICSVLKQRVPSKFVAYLMEVRDAYIFKNASAIVYDFYPNGTLLDLSNVYRRQGAEMSGLLATFFGIQLARALQQVHQMANIIHADVKPDNVILLTSSLNDRASLEELMNTPVLKLIDWGRSIDMDQFKGIEFVGKAGTENFDCVEMKMGMPWTFQTDFYGFCATMYVMMKGEYLVTFKYSHTDKIVPVKQLKRRMALYDLWTQLFEQFLNIPDCKQLPKWSSALRCMEDRLTEAVKVEPLEWKKALERFNAFAKQRE</sequence>
<dbReference type="PROSITE" id="PS00108">
    <property type="entry name" value="PROTEIN_KINASE_ST"/>
    <property type="match status" value="1"/>
</dbReference>
<reference evidence="11" key="1">
    <citation type="submission" date="2022-11" db="UniProtKB">
        <authorList>
            <consortium name="WormBaseParasite"/>
        </authorList>
    </citation>
    <scope>IDENTIFICATION</scope>
</reference>
<dbReference type="GO" id="GO:0051754">
    <property type="term" value="P:meiotic sister chromatid cohesion, centromeric"/>
    <property type="evidence" value="ECO:0007669"/>
    <property type="project" value="TreeGrafter"/>
</dbReference>
<evidence type="ECO:0000256" key="1">
    <source>
        <dbReference type="ARBA" id="ARBA00004629"/>
    </source>
</evidence>
<dbReference type="GO" id="GO:0000776">
    <property type="term" value="C:kinetochore"/>
    <property type="evidence" value="ECO:0007669"/>
    <property type="project" value="UniProtKB-KW"/>
</dbReference>
<dbReference type="InterPro" id="IPR015661">
    <property type="entry name" value="Bub1/Mad3"/>
</dbReference>
<dbReference type="SUPFAM" id="SSF56112">
    <property type="entry name" value="Protein kinase-like (PK-like)"/>
    <property type="match status" value="1"/>
</dbReference>
<dbReference type="InterPro" id="IPR017441">
    <property type="entry name" value="Protein_kinase_ATP_BS"/>
</dbReference>
<dbReference type="PROSITE" id="PS50011">
    <property type="entry name" value="PROTEIN_KINASE_DOM"/>
    <property type="match status" value="1"/>
</dbReference>
<dbReference type="PROSITE" id="PS00107">
    <property type="entry name" value="PROTEIN_KINASE_ATP"/>
    <property type="match status" value="1"/>
</dbReference>
<evidence type="ECO:0000256" key="7">
    <source>
        <dbReference type="PROSITE-ProRule" id="PRU10141"/>
    </source>
</evidence>
<dbReference type="WBParaSite" id="Gr19_v10_g15573.t1">
    <property type="protein sequence ID" value="Gr19_v10_g15573.t1"/>
    <property type="gene ID" value="Gr19_v10_g15573"/>
</dbReference>
<comment type="subcellular location">
    <subcellularLocation>
        <location evidence="1">Chromosome</location>
        <location evidence="1">Centromere</location>
        <location evidence="1">Kinetochore</location>
    </subcellularLocation>
</comment>
<name>A0A914HAI6_GLORO</name>
<keyword evidence="2" id="KW-0158">Chromosome</keyword>
<evidence type="ECO:0000256" key="3">
    <source>
        <dbReference type="ARBA" id="ARBA00022741"/>
    </source>
</evidence>
<accession>A0A914HAI6</accession>
<keyword evidence="5 7" id="KW-0067">ATP-binding</keyword>
<dbReference type="Gene3D" id="1.10.510.10">
    <property type="entry name" value="Transferase(Phosphotransferase) domain 1"/>
    <property type="match status" value="1"/>
</dbReference>
<dbReference type="Gene3D" id="1.25.40.430">
    <property type="match status" value="1"/>
</dbReference>
<dbReference type="Proteomes" id="UP000887572">
    <property type="component" value="Unplaced"/>
</dbReference>
<evidence type="ECO:0000256" key="2">
    <source>
        <dbReference type="ARBA" id="ARBA00022454"/>
    </source>
</evidence>
<evidence type="ECO:0000256" key="6">
    <source>
        <dbReference type="ARBA" id="ARBA00023328"/>
    </source>
</evidence>
<dbReference type="GO" id="GO:0005634">
    <property type="term" value="C:nucleus"/>
    <property type="evidence" value="ECO:0007669"/>
    <property type="project" value="TreeGrafter"/>
</dbReference>
<evidence type="ECO:0000259" key="9">
    <source>
        <dbReference type="PROSITE" id="PS50011"/>
    </source>
</evidence>
<feature type="compositionally biased region" description="Polar residues" evidence="8">
    <location>
        <begin position="521"/>
        <end position="533"/>
    </location>
</feature>
<proteinExistence type="predicted"/>
<dbReference type="GO" id="GO:0007094">
    <property type="term" value="P:mitotic spindle assembly checkpoint signaling"/>
    <property type="evidence" value="ECO:0007669"/>
    <property type="project" value="InterPro"/>
</dbReference>
<dbReference type="PANTHER" id="PTHR14030:SF4">
    <property type="entry name" value="BUB1 KINASE, ISOFORM A-RELATED"/>
    <property type="match status" value="1"/>
</dbReference>
<dbReference type="Pfam" id="PF00069">
    <property type="entry name" value="Pkinase"/>
    <property type="match status" value="1"/>
</dbReference>
<protein>
    <submittedName>
        <fullName evidence="11">Protein kinase domain-containing protein</fullName>
    </submittedName>
</protein>
<dbReference type="PANTHER" id="PTHR14030">
    <property type="entry name" value="MITOTIC CHECKPOINT SERINE/THREONINE-PROTEIN KINASE BUB1"/>
    <property type="match status" value="1"/>
</dbReference>
<dbReference type="InterPro" id="IPR000719">
    <property type="entry name" value="Prot_kinase_dom"/>
</dbReference>
<evidence type="ECO:0000313" key="10">
    <source>
        <dbReference type="Proteomes" id="UP000887572"/>
    </source>
</evidence>
<dbReference type="AlphaFoldDB" id="A0A914HAI6"/>
<feature type="region of interest" description="Disordered" evidence="8">
    <location>
        <begin position="476"/>
        <end position="548"/>
    </location>
</feature>
<feature type="binding site" evidence="7">
    <location>
        <position position="635"/>
    </location>
    <ligand>
        <name>ATP</name>
        <dbReference type="ChEBI" id="CHEBI:30616"/>
    </ligand>
</feature>
<dbReference type="GO" id="GO:0004672">
    <property type="term" value="F:protein kinase activity"/>
    <property type="evidence" value="ECO:0007669"/>
    <property type="project" value="InterPro"/>
</dbReference>